<protein>
    <submittedName>
        <fullName evidence="1">Uncharacterized protein</fullName>
    </submittedName>
</protein>
<dbReference type="EMBL" id="CM023475">
    <property type="protein sequence ID" value="KAH7944789.1"/>
    <property type="molecule type" value="Genomic_DNA"/>
</dbReference>
<proteinExistence type="predicted"/>
<dbReference type="Proteomes" id="UP000821865">
    <property type="component" value="Chromosome 6"/>
</dbReference>
<comment type="caution">
    <text evidence="1">The sequence shown here is derived from an EMBL/GenBank/DDBJ whole genome shotgun (WGS) entry which is preliminary data.</text>
</comment>
<evidence type="ECO:0000313" key="2">
    <source>
        <dbReference type="Proteomes" id="UP000821865"/>
    </source>
</evidence>
<gene>
    <name evidence="1" type="ORF">HPB49_000690</name>
</gene>
<accession>A0ACB8CIX9</accession>
<organism evidence="1 2">
    <name type="scientific">Dermacentor silvarum</name>
    <name type="common">Tick</name>
    <dbReference type="NCBI Taxonomy" id="543639"/>
    <lineage>
        <taxon>Eukaryota</taxon>
        <taxon>Metazoa</taxon>
        <taxon>Ecdysozoa</taxon>
        <taxon>Arthropoda</taxon>
        <taxon>Chelicerata</taxon>
        <taxon>Arachnida</taxon>
        <taxon>Acari</taxon>
        <taxon>Parasitiformes</taxon>
        <taxon>Ixodida</taxon>
        <taxon>Ixodoidea</taxon>
        <taxon>Ixodidae</taxon>
        <taxon>Rhipicephalinae</taxon>
        <taxon>Dermacentor</taxon>
    </lineage>
</organism>
<name>A0ACB8CIX9_DERSI</name>
<keyword evidence="2" id="KW-1185">Reference proteome</keyword>
<evidence type="ECO:0000313" key="1">
    <source>
        <dbReference type="EMBL" id="KAH7944789.1"/>
    </source>
</evidence>
<reference evidence="1" key="1">
    <citation type="submission" date="2020-05" db="EMBL/GenBank/DDBJ databases">
        <title>Large-scale comparative analyses of tick genomes elucidate their genetic diversity and vector capacities.</title>
        <authorList>
            <person name="Jia N."/>
            <person name="Wang J."/>
            <person name="Shi W."/>
            <person name="Du L."/>
            <person name="Sun Y."/>
            <person name="Zhan W."/>
            <person name="Jiang J."/>
            <person name="Wang Q."/>
            <person name="Zhang B."/>
            <person name="Ji P."/>
            <person name="Sakyi L.B."/>
            <person name="Cui X."/>
            <person name="Yuan T."/>
            <person name="Jiang B."/>
            <person name="Yang W."/>
            <person name="Lam T.T.-Y."/>
            <person name="Chang Q."/>
            <person name="Ding S."/>
            <person name="Wang X."/>
            <person name="Zhu J."/>
            <person name="Ruan X."/>
            <person name="Zhao L."/>
            <person name="Wei J."/>
            <person name="Que T."/>
            <person name="Du C."/>
            <person name="Cheng J."/>
            <person name="Dai P."/>
            <person name="Han X."/>
            <person name="Huang E."/>
            <person name="Gao Y."/>
            <person name="Liu J."/>
            <person name="Shao H."/>
            <person name="Ye R."/>
            <person name="Li L."/>
            <person name="Wei W."/>
            <person name="Wang X."/>
            <person name="Wang C."/>
            <person name="Yang T."/>
            <person name="Huo Q."/>
            <person name="Li W."/>
            <person name="Guo W."/>
            <person name="Chen H."/>
            <person name="Zhou L."/>
            <person name="Ni X."/>
            <person name="Tian J."/>
            <person name="Zhou Y."/>
            <person name="Sheng Y."/>
            <person name="Liu T."/>
            <person name="Pan Y."/>
            <person name="Xia L."/>
            <person name="Li J."/>
            <person name="Zhao F."/>
            <person name="Cao W."/>
        </authorList>
    </citation>
    <scope>NUCLEOTIDE SEQUENCE</scope>
    <source>
        <strain evidence="1">Dsil-2018</strain>
    </source>
</reference>
<sequence>MFLRSIDNIDDKDMAFGVQLTFRQKWKDERLKFNDLGGQLKYVIVENPERLWLPDPFFSNEISGSFHNIMKPNVLVRIHPDGSVLYSIRVSLKLSCPMNLKNFPFDRQTCSIVTASYAHTTEDIVFLWRQSDPVQVKRSLHLSKFTLTKFLTNYCTSKTTTGEYSCLRLNLLFDRERNGYIINVYLPCIMCVLVSWVVLWISNKNTAVRVFVPLVVLLVMSMFISKLNQDEFPRTSYTKSVDTWTGVCLTFVFFVLAYVTAADYVVRIEEAGKQAPGSAKTPFLQSLRAWMQRPRSLPDKMDIVARIAFPLCFDRTLTRNERLFRPDLAVFSLLESPSPSPPPLHSAAAFTPRQNKGDTKALKDATATLFRRYFGATRKPRPPSLQYHEGARALDANTLPTNTLPPSARHLENTLLRNPRELPRAPTIAFPSLSASPSRRPNRRDQQDIRIIAASAGQPEDARAPIYFYALRRGPLESATQEPHRPRRYKRRAGGFTKLDASFLRDNNLSMARPRSGLYLKLATAVAILLALFQAGNAQSNLANYAGRVVNDIFKPEKYDKQVRPAGTNESTGPVIVYTNMYVRSIDNIDDKDMEFSVQLTFRQMWKDERLKFNDLGGQLAYVIVENPDKLWLPDPFFSNEISGSFHNIIKPNVLVRIYHDGRVLYSVRVSLKLSCPMNLKNFPFDRQTCSIMTTSYAHTTEDIVFLWRQGDPVQVTRNLHLSRFSLTSFLTSYCSSKTNTGEYSCLRLDLLFDRERNGYMINVYLPCIMCVLVSWVVLWISNKNTAVRVFVPLVVLLVMAMFISKLNQDEFPRTSYTKAVDTWTGVCLTFVFFVLVYVTAADYIVRVTRGVQDASASPRDESKVEEAGKPASGSAKTSFLQSLRAWMQRPRSLPDKMDIVARIAFPLCFVLFLIIYFSVHAGSNVDE</sequence>